<dbReference type="PANTHER" id="PTHR31236">
    <property type="entry name" value="BURP DOMAIN PROTEIN USPL1-LIKE"/>
    <property type="match status" value="1"/>
</dbReference>
<reference evidence="3 4" key="1">
    <citation type="submission" date="2021-07" db="EMBL/GenBank/DDBJ databases">
        <title>The Aristolochia fimbriata genome: insights into angiosperm evolution, floral development and chemical biosynthesis.</title>
        <authorList>
            <person name="Jiao Y."/>
        </authorList>
    </citation>
    <scope>NUCLEOTIDE SEQUENCE [LARGE SCALE GENOMIC DNA]</scope>
    <source>
        <strain evidence="3">IBCAS-2021</strain>
        <tissue evidence="3">Leaf</tissue>
    </source>
</reference>
<protein>
    <recommendedName>
        <fullName evidence="2">BURP domain-containing protein</fullName>
    </recommendedName>
</protein>
<evidence type="ECO:0000259" key="2">
    <source>
        <dbReference type="PROSITE" id="PS51277"/>
    </source>
</evidence>
<name>A0AAV7DUH3_ARIFI</name>
<keyword evidence="4" id="KW-1185">Reference proteome</keyword>
<sequence length="278" mass="31684">MALRSLFCSSVFFFFFFLLPALVPVESQEIGSHDHEKGPIFEASHMVFFKIEDLRVGTQMPIFFPDEQQYLSTSFPSILSTEEPTSIFPFSPSDLPRLLHIFAIPPDSLQVQGIKFTLERCNVEPLPEEKKICATSMASMLHFVHDTLGWESRPRLLTSVRYRSSTDPSERHSSAVLQRYTILESPVRSLAPEGVACHSLPFPYKVFYCHQMRKTRVFRATLRGENGDRVEAVAVCHMDTSGWSQDHPAFLLLGVGPGTEPVCHWFREDNLIWVPSVY</sequence>
<comment type="caution">
    <text evidence="3">The sequence shown here is derived from an EMBL/GenBank/DDBJ whole genome shotgun (WGS) entry which is preliminary data.</text>
</comment>
<feature type="chain" id="PRO_5043641860" description="BURP domain-containing protein" evidence="1">
    <location>
        <begin position="28"/>
        <end position="278"/>
    </location>
</feature>
<dbReference type="SMART" id="SM01045">
    <property type="entry name" value="BURP"/>
    <property type="match status" value="1"/>
</dbReference>
<accession>A0AAV7DUH3</accession>
<gene>
    <name evidence="3" type="ORF">H6P81_020480</name>
</gene>
<dbReference type="Pfam" id="PF03181">
    <property type="entry name" value="BURP"/>
    <property type="match status" value="1"/>
</dbReference>
<dbReference type="InterPro" id="IPR004873">
    <property type="entry name" value="BURP_dom"/>
</dbReference>
<dbReference type="AlphaFoldDB" id="A0AAV7DUH3"/>
<evidence type="ECO:0000256" key="1">
    <source>
        <dbReference type="SAM" id="SignalP"/>
    </source>
</evidence>
<feature type="domain" description="BURP" evidence="2">
    <location>
        <begin position="48"/>
        <end position="276"/>
    </location>
</feature>
<proteinExistence type="predicted"/>
<dbReference type="EMBL" id="JAINDJ010000008">
    <property type="protein sequence ID" value="KAG9440315.1"/>
    <property type="molecule type" value="Genomic_DNA"/>
</dbReference>
<dbReference type="Proteomes" id="UP000825729">
    <property type="component" value="Unassembled WGS sequence"/>
</dbReference>
<feature type="signal peptide" evidence="1">
    <location>
        <begin position="1"/>
        <end position="27"/>
    </location>
</feature>
<organism evidence="3 4">
    <name type="scientific">Aristolochia fimbriata</name>
    <name type="common">White veined hardy Dutchman's pipe vine</name>
    <dbReference type="NCBI Taxonomy" id="158543"/>
    <lineage>
        <taxon>Eukaryota</taxon>
        <taxon>Viridiplantae</taxon>
        <taxon>Streptophyta</taxon>
        <taxon>Embryophyta</taxon>
        <taxon>Tracheophyta</taxon>
        <taxon>Spermatophyta</taxon>
        <taxon>Magnoliopsida</taxon>
        <taxon>Magnoliidae</taxon>
        <taxon>Piperales</taxon>
        <taxon>Aristolochiaceae</taxon>
        <taxon>Aristolochia</taxon>
    </lineage>
</organism>
<keyword evidence="1" id="KW-0732">Signal</keyword>
<dbReference type="PROSITE" id="PS51277">
    <property type="entry name" value="BURP"/>
    <property type="match status" value="1"/>
</dbReference>
<dbReference type="InterPro" id="IPR044816">
    <property type="entry name" value="BURP"/>
</dbReference>
<evidence type="ECO:0000313" key="3">
    <source>
        <dbReference type="EMBL" id="KAG9440315.1"/>
    </source>
</evidence>
<dbReference type="PANTHER" id="PTHR31236:SF32">
    <property type="entry name" value="BURP DOMAIN PROTEIN USPL1-LIKE"/>
    <property type="match status" value="1"/>
</dbReference>
<evidence type="ECO:0000313" key="4">
    <source>
        <dbReference type="Proteomes" id="UP000825729"/>
    </source>
</evidence>